<dbReference type="HOGENOM" id="CLU_131538_3_0_9"/>
<dbReference type="KEGG" id="bse:Bsel_2019"/>
<organism evidence="1 2">
    <name type="scientific">Bacillus selenitireducens (strain ATCC 700615 / DSM 15326 / MLS10)</name>
    <dbReference type="NCBI Taxonomy" id="439292"/>
    <lineage>
        <taxon>Bacteria</taxon>
        <taxon>Bacillati</taxon>
        <taxon>Bacillota</taxon>
        <taxon>Bacilli</taxon>
        <taxon>Bacillales</taxon>
        <taxon>Bacillaceae</taxon>
        <taxon>Salisediminibacterium</taxon>
    </lineage>
</organism>
<dbReference type="PANTHER" id="PTHR40051">
    <property type="entry name" value="IG HYPOTHETICAL 15966"/>
    <property type="match status" value="1"/>
</dbReference>
<dbReference type="RefSeq" id="WP_013172945.1">
    <property type="nucleotide sequence ID" value="NC_014219.1"/>
</dbReference>
<dbReference type="Proteomes" id="UP000000271">
    <property type="component" value="Chromosome"/>
</dbReference>
<protein>
    <submittedName>
        <fullName evidence="1">YolD-like protein</fullName>
    </submittedName>
</protein>
<dbReference type="EMBL" id="CP001791">
    <property type="protein sequence ID" value="ADH99523.1"/>
    <property type="molecule type" value="Genomic_DNA"/>
</dbReference>
<gene>
    <name evidence="1" type="ordered locus">Bsel_2019</name>
</gene>
<dbReference type="PANTHER" id="PTHR40051:SF1">
    <property type="entry name" value="YOLD-LIKE FAMILY PROTEIN"/>
    <property type="match status" value="1"/>
</dbReference>
<name>D6XUN7_BACIE</name>
<evidence type="ECO:0000313" key="1">
    <source>
        <dbReference type="EMBL" id="ADH99523.1"/>
    </source>
</evidence>
<reference evidence="1" key="1">
    <citation type="submission" date="2009-10" db="EMBL/GenBank/DDBJ databases">
        <title>Complete sequence of Bacillus selenitireducens MLS10.</title>
        <authorList>
            <consortium name="US DOE Joint Genome Institute"/>
            <person name="Lucas S."/>
            <person name="Copeland A."/>
            <person name="Lapidus A."/>
            <person name="Glavina del Rio T."/>
            <person name="Dalin E."/>
            <person name="Tice H."/>
            <person name="Bruce D."/>
            <person name="Goodwin L."/>
            <person name="Pitluck S."/>
            <person name="Sims D."/>
            <person name="Brettin T."/>
            <person name="Detter J.C."/>
            <person name="Han C."/>
            <person name="Larimer F."/>
            <person name="Land M."/>
            <person name="Hauser L."/>
            <person name="Kyrpides N."/>
            <person name="Ovchinnikova G."/>
            <person name="Stolz J."/>
        </authorList>
    </citation>
    <scope>NUCLEOTIDE SEQUENCE [LARGE SCALE GENOMIC DNA]</scope>
    <source>
        <strain evidence="1">MLS10</strain>
    </source>
</reference>
<proteinExistence type="predicted"/>
<dbReference type="Pfam" id="PF08863">
    <property type="entry name" value="YolD"/>
    <property type="match status" value="1"/>
</dbReference>
<dbReference type="STRING" id="439292.Bsel_2019"/>
<dbReference type="InterPro" id="IPR014962">
    <property type="entry name" value="YolD"/>
</dbReference>
<keyword evidence="2" id="KW-1185">Reference proteome</keyword>
<evidence type="ECO:0000313" key="2">
    <source>
        <dbReference type="Proteomes" id="UP000000271"/>
    </source>
</evidence>
<dbReference type="AlphaFoldDB" id="D6XUN7"/>
<dbReference type="OrthoDB" id="1644322at2"/>
<accession>D6XUN7</accession>
<sequence>MNRDRGMKKWTQMMLPEHKQLLHELNQKEAFKPMPDLDPQEQEEMAHKILLAFHKRNPVTLSIWKDGSIHRVTGVLVQLQHETKHVQLDNGQSYPVNVITGVDPA</sequence>